<organism evidence="2 3">
    <name type="scientific">Ascobolus immersus RN42</name>
    <dbReference type="NCBI Taxonomy" id="1160509"/>
    <lineage>
        <taxon>Eukaryota</taxon>
        <taxon>Fungi</taxon>
        <taxon>Dikarya</taxon>
        <taxon>Ascomycota</taxon>
        <taxon>Pezizomycotina</taxon>
        <taxon>Pezizomycetes</taxon>
        <taxon>Pezizales</taxon>
        <taxon>Ascobolaceae</taxon>
        <taxon>Ascobolus</taxon>
    </lineage>
</organism>
<dbReference type="Proteomes" id="UP000275078">
    <property type="component" value="Unassembled WGS sequence"/>
</dbReference>
<protein>
    <submittedName>
        <fullName evidence="2">Uncharacterized protein</fullName>
    </submittedName>
</protein>
<keyword evidence="3" id="KW-1185">Reference proteome</keyword>
<reference evidence="2 3" key="1">
    <citation type="journal article" date="2018" name="Nat. Ecol. Evol.">
        <title>Pezizomycetes genomes reveal the molecular basis of ectomycorrhizal truffle lifestyle.</title>
        <authorList>
            <person name="Murat C."/>
            <person name="Payen T."/>
            <person name="Noel B."/>
            <person name="Kuo A."/>
            <person name="Morin E."/>
            <person name="Chen J."/>
            <person name="Kohler A."/>
            <person name="Krizsan K."/>
            <person name="Balestrini R."/>
            <person name="Da Silva C."/>
            <person name="Montanini B."/>
            <person name="Hainaut M."/>
            <person name="Levati E."/>
            <person name="Barry K.W."/>
            <person name="Belfiori B."/>
            <person name="Cichocki N."/>
            <person name="Clum A."/>
            <person name="Dockter R.B."/>
            <person name="Fauchery L."/>
            <person name="Guy J."/>
            <person name="Iotti M."/>
            <person name="Le Tacon F."/>
            <person name="Lindquist E.A."/>
            <person name="Lipzen A."/>
            <person name="Malagnac F."/>
            <person name="Mello A."/>
            <person name="Molinier V."/>
            <person name="Miyauchi S."/>
            <person name="Poulain J."/>
            <person name="Riccioni C."/>
            <person name="Rubini A."/>
            <person name="Sitrit Y."/>
            <person name="Splivallo R."/>
            <person name="Traeger S."/>
            <person name="Wang M."/>
            <person name="Zifcakova L."/>
            <person name="Wipf D."/>
            <person name="Zambonelli A."/>
            <person name="Paolocci F."/>
            <person name="Nowrousian M."/>
            <person name="Ottonello S."/>
            <person name="Baldrian P."/>
            <person name="Spatafora J.W."/>
            <person name="Henrissat B."/>
            <person name="Nagy L.G."/>
            <person name="Aury J.M."/>
            <person name="Wincker P."/>
            <person name="Grigoriev I.V."/>
            <person name="Bonfante P."/>
            <person name="Martin F.M."/>
        </authorList>
    </citation>
    <scope>NUCLEOTIDE SEQUENCE [LARGE SCALE GENOMIC DNA]</scope>
    <source>
        <strain evidence="2 3">RN42</strain>
    </source>
</reference>
<evidence type="ECO:0000313" key="2">
    <source>
        <dbReference type="EMBL" id="RPA70627.1"/>
    </source>
</evidence>
<feature type="region of interest" description="Disordered" evidence="1">
    <location>
        <begin position="40"/>
        <end position="75"/>
    </location>
</feature>
<dbReference type="EMBL" id="ML120186">
    <property type="protein sequence ID" value="RPA70627.1"/>
    <property type="molecule type" value="Genomic_DNA"/>
</dbReference>
<gene>
    <name evidence="2" type="ORF">BJ508DRAFT_316358</name>
</gene>
<feature type="non-terminal residue" evidence="2">
    <location>
        <position position="178"/>
    </location>
</feature>
<evidence type="ECO:0000313" key="3">
    <source>
        <dbReference type="Proteomes" id="UP000275078"/>
    </source>
</evidence>
<evidence type="ECO:0000256" key="1">
    <source>
        <dbReference type="SAM" id="MobiDB-lite"/>
    </source>
</evidence>
<proteinExistence type="predicted"/>
<accession>A0A3N4H9G2</accession>
<dbReference type="AlphaFoldDB" id="A0A3N4H9G2"/>
<sequence length="178" mass="19633">MSWGGTCNQFTVDSHPVFQQRTSGDAHKYSSLSTRRSSTILADSTSRSLNNNTSSSSSRSMARSTARETVSHYCSSTRRSRLAGARKITKYRKGPSFEVLKQRLSTTYPSTTRVDSTFDDMVGRFDPFLDQLGEPTGRGELEGYRNRLLPVENAFTDLNHSAGATTTKFPTAGGNIRS</sequence>
<feature type="compositionally biased region" description="Low complexity" evidence="1">
    <location>
        <begin position="40"/>
        <end position="64"/>
    </location>
</feature>
<name>A0A3N4H9G2_ASCIM</name>